<dbReference type="PANTHER" id="PTHR30055:SF234">
    <property type="entry name" value="HTH-TYPE TRANSCRIPTIONAL REGULATOR BETI"/>
    <property type="match status" value="1"/>
</dbReference>
<dbReference type="InterPro" id="IPR036271">
    <property type="entry name" value="Tet_transcr_reg_TetR-rel_C_sf"/>
</dbReference>
<feature type="region of interest" description="Disordered" evidence="5">
    <location>
        <begin position="181"/>
        <end position="205"/>
    </location>
</feature>
<evidence type="ECO:0000256" key="2">
    <source>
        <dbReference type="ARBA" id="ARBA00023125"/>
    </source>
</evidence>
<evidence type="ECO:0000313" key="7">
    <source>
        <dbReference type="EMBL" id="QIS03797.1"/>
    </source>
</evidence>
<dbReference type="PROSITE" id="PS50977">
    <property type="entry name" value="HTH_TETR_2"/>
    <property type="match status" value="1"/>
</dbReference>
<keyword evidence="1" id="KW-0805">Transcription regulation</keyword>
<dbReference type="Proteomes" id="UP000501705">
    <property type="component" value="Chromosome"/>
</dbReference>
<feature type="compositionally biased region" description="Basic and acidic residues" evidence="5">
    <location>
        <begin position="189"/>
        <end position="205"/>
    </location>
</feature>
<accession>A0A6G9XSD2</accession>
<dbReference type="InterPro" id="IPR009057">
    <property type="entry name" value="Homeodomain-like_sf"/>
</dbReference>
<dbReference type="GO" id="GO:0003700">
    <property type="term" value="F:DNA-binding transcription factor activity"/>
    <property type="evidence" value="ECO:0007669"/>
    <property type="project" value="TreeGrafter"/>
</dbReference>
<name>A0A6G9XSD2_NOCBR</name>
<feature type="DNA-binding region" description="H-T-H motif" evidence="4">
    <location>
        <begin position="32"/>
        <end position="51"/>
    </location>
</feature>
<dbReference type="SUPFAM" id="SSF46689">
    <property type="entry name" value="Homeodomain-like"/>
    <property type="match status" value="1"/>
</dbReference>
<evidence type="ECO:0000256" key="5">
    <source>
        <dbReference type="SAM" id="MobiDB-lite"/>
    </source>
</evidence>
<gene>
    <name evidence="7" type="ORF">F5X71_17015</name>
</gene>
<dbReference type="RefSeq" id="WP_167462867.1">
    <property type="nucleotide sequence ID" value="NZ_CP046171.1"/>
</dbReference>
<dbReference type="GO" id="GO:0000976">
    <property type="term" value="F:transcription cis-regulatory region binding"/>
    <property type="evidence" value="ECO:0007669"/>
    <property type="project" value="TreeGrafter"/>
</dbReference>
<dbReference type="PANTHER" id="PTHR30055">
    <property type="entry name" value="HTH-TYPE TRANSCRIPTIONAL REGULATOR RUTR"/>
    <property type="match status" value="1"/>
</dbReference>
<keyword evidence="2 4" id="KW-0238">DNA-binding</keyword>
<organism evidence="7 8">
    <name type="scientific">Nocardia brasiliensis</name>
    <dbReference type="NCBI Taxonomy" id="37326"/>
    <lineage>
        <taxon>Bacteria</taxon>
        <taxon>Bacillati</taxon>
        <taxon>Actinomycetota</taxon>
        <taxon>Actinomycetes</taxon>
        <taxon>Mycobacteriales</taxon>
        <taxon>Nocardiaceae</taxon>
        <taxon>Nocardia</taxon>
    </lineage>
</organism>
<dbReference type="SUPFAM" id="SSF48498">
    <property type="entry name" value="Tetracyclin repressor-like, C-terminal domain"/>
    <property type="match status" value="1"/>
</dbReference>
<dbReference type="Pfam" id="PF17940">
    <property type="entry name" value="TetR_C_31"/>
    <property type="match status" value="1"/>
</dbReference>
<sequence>MVTAAEQGQETRAKLMTAAVELIAEHGWGAVTTRMVAERAAVRPGLVHYHFRSLTDLLIDASLRLARTQYAAVMSGVLAMPGTAAMTQMLTAIGSYTVADPTTVAMSEMMLAATRLPRLRQELGTLLAEARAETTDWFAREGSPDPEAAATLVLALIDGLILHRILDPTHAVPLTGPLLRAAGLPENSDSERQSDDDTQARERNG</sequence>
<evidence type="ECO:0000256" key="4">
    <source>
        <dbReference type="PROSITE-ProRule" id="PRU00335"/>
    </source>
</evidence>
<keyword evidence="3" id="KW-0804">Transcription</keyword>
<dbReference type="PRINTS" id="PR00455">
    <property type="entry name" value="HTHTETR"/>
</dbReference>
<dbReference type="InterPro" id="IPR050109">
    <property type="entry name" value="HTH-type_TetR-like_transc_reg"/>
</dbReference>
<evidence type="ECO:0000256" key="1">
    <source>
        <dbReference type="ARBA" id="ARBA00023015"/>
    </source>
</evidence>
<dbReference type="Pfam" id="PF00440">
    <property type="entry name" value="TetR_N"/>
    <property type="match status" value="1"/>
</dbReference>
<reference evidence="7 8" key="1">
    <citation type="journal article" date="2019" name="ACS Chem. Biol.">
        <title>Identification and Mobilization of a Cryptic Antibiotic Biosynthesis Gene Locus from a Human-Pathogenic Nocardia Isolate.</title>
        <authorList>
            <person name="Herisse M."/>
            <person name="Ishida K."/>
            <person name="Porter J.L."/>
            <person name="Howden B."/>
            <person name="Hertweck C."/>
            <person name="Stinear T.P."/>
            <person name="Pidot S.J."/>
        </authorList>
    </citation>
    <scope>NUCLEOTIDE SEQUENCE [LARGE SCALE GENOMIC DNA]</scope>
    <source>
        <strain evidence="7 8">AUSMDU00024985</strain>
    </source>
</reference>
<dbReference type="AlphaFoldDB" id="A0A6G9XSD2"/>
<feature type="domain" description="HTH tetR-type" evidence="6">
    <location>
        <begin position="9"/>
        <end position="69"/>
    </location>
</feature>
<dbReference type="InterPro" id="IPR041583">
    <property type="entry name" value="TetR_C_31"/>
</dbReference>
<dbReference type="Gene3D" id="1.10.357.10">
    <property type="entry name" value="Tetracycline Repressor, domain 2"/>
    <property type="match status" value="1"/>
</dbReference>
<dbReference type="InterPro" id="IPR001647">
    <property type="entry name" value="HTH_TetR"/>
</dbReference>
<evidence type="ECO:0000313" key="8">
    <source>
        <dbReference type="Proteomes" id="UP000501705"/>
    </source>
</evidence>
<dbReference type="EMBL" id="CP046171">
    <property type="protein sequence ID" value="QIS03797.1"/>
    <property type="molecule type" value="Genomic_DNA"/>
</dbReference>
<evidence type="ECO:0000259" key="6">
    <source>
        <dbReference type="PROSITE" id="PS50977"/>
    </source>
</evidence>
<proteinExistence type="predicted"/>
<protein>
    <submittedName>
        <fullName evidence="7">TetR family transcriptional regulator</fullName>
    </submittedName>
</protein>
<evidence type="ECO:0000256" key="3">
    <source>
        <dbReference type="ARBA" id="ARBA00023163"/>
    </source>
</evidence>